<feature type="non-terminal residue" evidence="1">
    <location>
        <position position="1"/>
    </location>
</feature>
<evidence type="ECO:0008006" key="3">
    <source>
        <dbReference type="Google" id="ProtNLM"/>
    </source>
</evidence>
<dbReference type="InterPro" id="IPR051320">
    <property type="entry name" value="Viral_Replic_Matur_Polypro"/>
</dbReference>
<evidence type="ECO:0000313" key="2">
    <source>
        <dbReference type="Proteomes" id="UP000265520"/>
    </source>
</evidence>
<dbReference type="InterPro" id="IPR043128">
    <property type="entry name" value="Rev_trsase/Diguanyl_cyclase"/>
</dbReference>
<sequence>PDPAKIAAMLEWPQPRNVKQLRGFLGLTGFYMKFVKGYASLAAPLTTLLKKEAFAWHEFAQLAFETLKRAMSSAPVLA</sequence>
<dbReference type="AlphaFoldDB" id="A0A392UR90"/>
<dbReference type="FunFam" id="3.30.70.270:FF:000020">
    <property type="entry name" value="Transposon Tf2-6 polyprotein-like Protein"/>
    <property type="match status" value="1"/>
</dbReference>
<dbReference type="InterPro" id="IPR043502">
    <property type="entry name" value="DNA/RNA_pol_sf"/>
</dbReference>
<dbReference type="EMBL" id="LXQA010876046">
    <property type="protein sequence ID" value="MCI75144.1"/>
    <property type="molecule type" value="Genomic_DNA"/>
</dbReference>
<dbReference type="Proteomes" id="UP000265520">
    <property type="component" value="Unassembled WGS sequence"/>
</dbReference>
<organism evidence="1 2">
    <name type="scientific">Trifolium medium</name>
    <dbReference type="NCBI Taxonomy" id="97028"/>
    <lineage>
        <taxon>Eukaryota</taxon>
        <taxon>Viridiplantae</taxon>
        <taxon>Streptophyta</taxon>
        <taxon>Embryophyta</taxon>
        <taxon>Tracheophyta</taxon>
        <taxon>Spermatophyta</taxon>
        <taxon>Magnoliopsida</taxon>
        <taxon>eudicotyledons</taxon>
        <taxon>Gunneridae</taxon>
        <taxon>Pentapetalae</taxon>
        <taxon>rosids</taxon>
        <taxon>fabids</taxon>
        <taxon>Fabales</taxon>
        <taxon>Fabaceae</taxon>
        <taxon>Papilionoideae</taxon>
        <taxon>50 kb inversion clade</taxon>
        <taxon>NPAAA clade</taxon>
        <taxon>Hologalegina</taxon>
        <taxon>IRL clade</taxon>
        <taxon>Trifolieae</taxon>
        <taxon>Trifolium</taxon>
    </lineage>
</organism>
<dbReference type="SUPFAM" id="SSF56672">
    <property type="entry name" value="DNA/RNA polymerases"/>
    <property type="match status" value="1"/>
</dbReference>
<comment type="caution">
    <text evidence="1">The sequence shown here is derived from an EMBL/GenBank/DDBJ whole genome shotgun (WGS) entry which is preliminary data.</text>
</comment>
<name>A0A392UR90_9FABA</name>
<dbReference type="Gene3D" id="3.30.70.270">
    <property type="match status" value="1"/>
</dbReference>
<evidence type="ECO:0000313" key="1">
    <source>
        <dbReference type="EMBL" id="MCI75144.1"/>
    </source>
</evidence>
<dbReference type="PANTHER" id="PTHR33064">
    <property type="entry name" value="POL PROTEIN"/>
    <property type="match status" value="1"/>
</dbReference>
<reference evidence="1 2" key="1">
    <citation type="journal article" date="2018" name="Front. Plant Sci.">
        <title>Red Clover (Trifolium pratense) and Zigzag Clover (T. medium) - A Picture of Genomic Similarities and Differences.</title>
        <authorList>
            <person name="Dluhosova J."/>
            <person name="Istvanek J."/>
            <person name="Nedelnik J."/>
            <person name="Repkova J."/>
        </authorList>
    </citation>
    <scope>NUCLEOTIDE SEQUENCE [LARGE SCALE GENOMIC DNA]</scope>
    <source>
        <strain evidence="2">cv. 10/8</strain>
        <tissue evidence="1">Leaf</tissue>
    </source>
</reference>
<feature type="non-terminal residue" evidence="1">
    <location>
        <position position="78"/>
    </location>
</feature>
<proteinExistence type="predicted"/>
<accession>A0A392UR90</accession>
<dbReference type="PANTHER" id="PTHR33064:SF40">
    <property type="entry name" value="REVERSE TRANSCRIPTASE_RETROTRANSPOSON-DERIVED PROTEIN RNASE H-LIKE DOMAIN-CONTAINING PROTEIN"/>
    <property type="match status" value="1"/>
</dbReference>
<keyword evidence="2" id="KW-1185">Reference proteome</keyword>
<protein>
    <recommendedName>
        <fullName evidence="3">Reverse transcriptase/retrotransposon-derived protein RNase H-like domain-containing protein</fullName>
    </recommendedName>
</protein>